<feature type="domain" description="UspA" evidence="2">
    <location>
        <begin position="6"/>
        <end position="143"/>
    </location>
</feature>
<dbReference type="Gene3D" id="3.40.50.620">
    <property type="entry name" value="HUPs"/>
    <property type="match status" value="1"/>
</dbReference>
<dbReference type="Proteomes" id="UP001595690">
    <property type="component" value="Unassembled WGS sequence"/>
</dbReference>
<reference evidence="4" key="1">
    <citation type="journal article" date="2019" name="Int. J. Syst. Evol. Microbiol.">
        <title>The Global Catalogue of Microorganisms (GCM) 10K type strain sequencing project: providing services to taxonomists for standard genome sequencing and annotation.</title>
        <authorList>
            <consortium name="The Broad Institute Genomics Platform"/>
            <consortium name="The Broad Institute Genome Sequencing Center for Infectious Disease"/>
            <person name="Wu L."/>
            <person name="Ma J."/>
        </authorList>
    </citation>
    <scope>NUCLEOTIDE SEQUENCE [LARGE SCALE GENOMIC DNA]</scope>
    <source>
        <strain evidence="4">CGMCC 4.7405</strain>
    </source>
</reference>
<evidence type="ECO:0000313" key="3">
    <source>
        <dbReference type="EMBL" id="MFC3890796.1"/>
    </source>
</evidence>
<dbReference type="PRINTS" id="PR01438">
    <property type="entry name" value="UNVRSLSTRESS"/>
</dbReference>
<dbReference type="PANTHER" id="PTHR46553:SF3">
    <property type="entry name" value="ADENINE NUCLEOTIDE ALPHA HYDROLASES-LIKE SUPERFAMILY PROTEIN"/>
    <property type="match status" value="1"/>
</dbReference>
<accession>A0ABV8BND3</accession>
<dbReference type="SUPFAM" id="SSF52402">
    <property type="entry name" value="Adenine nucleotide alpha hydrolases-like"/>
    <property type="match status" value="1"/>
</dbReference>
<dbReference type="InterPro" id="IPR014729">
    <property type="entry name" value="Rossmann-like_a/b/a_fold"/>
</dbReference>
<dbReference type="PANTHER" id="PTHR46553">
    <property type="entry name" value="ADENINE NUCLEOTIDE ALPHA HYDROLASES-LIKE SUPERFAMILY PROTEIN"/>
    <property type="match status" value="1"/>
</dbReference>
<proteinExistence type="inferred from homology"/>
<protein>
    <submittedName>
        <fullName evidence="3">Universal stress protein</fullName>
    </submittedName>
</protein>
<dbReference type="InterPro" id="IPR006015">
    <property type="entry name" value="Universal_stress_UspA"/>
</dbReference>
<dbReference type="CDD" id="cd23659">
    <property type="entry name" value="USP_At3g01520-like"/>
    <property type="match status" value="1"/>
</dbReference>
<dbReference type="EMBL" id="JBHRZI010000007">
    <property type="protein sequence ID" value="MFC3890796.1"/>
    <property type="molecule type" value="Genomic_DNA"/>
</dbReference>
<evidence type="ECO:0000256" key="1">
    <source>
        <dbReference type="ARBA" id="ARBA00008791"/>
    </source>
</evidence>
<dbReference type="RefSeq" id="WP_382369330.1">
    <property type="nucleotide sequence ID" value="NZ_JBHRZI010000007.1"/>
</dbReference>
<evidence type="ECO:0000313" key="4">
    <source>
        <dbReference type="Proteomes" id="UP001595690"/>
    </source>
</evidence>
<name>A0ABV8BND3_9PSEU</name>
<organism evidence="3 4">
    <name type="scientific">Lentzea rhizosphaerae</name>
    <dbReference type="NCBI Taxonomy" id="2041025"/>
    <lineage>
        <taxon>Bacteria</taxon>
        <taxon>Bacillati</taxon>
        <taxon>Actinomycetota</taxon>
        <taxon>Actinomycetes</taxon>
        <taxon>Pseudonocardiales</taxon>
        <taxon>Pseudonocardiaceae</taxon>
        <taxon>Lentzea</taxon>
    </lineage>
</organism>
<gene>
    <name evidence="3" type="ORF">ACFOWZ_04870</name>
</gene>
<sequence length="149" mass="15743">MRTPVIVVGVDGSGQSNAALRWALEESARRGARVEAVLTYFHEPVFVPATLMGLNPYGERPQRHPAQELHANVELVRASLPDAPTVTEVVEVGDAADHLIEASRHADLLVIGTRGHGRVAGAVLGGVAQKCLHGAECPVVVIPPRAATK</sequence>
<dbReference type="InterPro" id="IPR006016">
    <property type="entry name" value="UspA"/>
</dbReference>
<evidence type="ECO:0000259" key="2">
    <source>
        <dbReference type="Pfam" id="PF00582"/>
    </source>
</evidence>
<comment type="caution">
    <text evidence="3">The sequence shown here is derived from an EMBL/GenBank/DDBJ whole genome shotgun (WGS) entry which is preliminary data.</text>
</comment>
<keyword evidence="4" id="KW-1185">Reference proteome</keyword>
<dbReference type="Pfam" id="PF00582">
    <property type="entry name" value="Usp"/>
    <property type="match status" value="1"/>
</dbReference>
<comment type="similarity">
    <text evidence="1">Belongs to the universal stress protein A family.</text>
</comment>